<keyword evidence="2" id="KW-0472">Membrane</keyword>
<comment type="caution">
    <text evidence="4">The sequence shown here is derived from an EMBL/GenBank/DDBJ whole genome shotgun (WGS) entry which is preliminary data.</text>
</comment>
<keyword evidence="3" id="KW-0732">Signal</keyword>
<dbReference type="RefSeq" id="WP_345519084.1">
    <property type="nucleotide sequence ID" value="NZ_BAABKM010000001.1"/>
</dbReference>
<feature type="signal peptide" evidence="3">
    <location>
        <begin position="1"/>
        <end position="27"/>
    </location>
</feature>
<feature type="region of interest" description="Disordered" evidence="1">
    <location>
        <begin position="188"/>
        <end position="228"/>
    </location>
</feature>
<protein>
    <submittedName>
        <fullName evidence="4">Uncharacterized protein</fullName>
    </submittedName>
</protein>
<feature type="transmembrane region" description="Helical" evidence="2">
    <location>
        <begin position="333"/>
        <end position="354"/>
    </location>
</feature>
<sequence>MRHALAARLSAATLVVAAVLLPSAAHADSRVTVANPAGQAKVDPTYATTLTVSGSGFQSIKGGHGGIYVFFGTVSPGWQPSKGGATGKDYYYVPDSESKDNQGFQRFVAFPGSDTASSANGGTMSASGGWSTRIVVPGATFQTYDRAGDVHTVDCRKVTCGVITVGAHGVANAHNETFTPVTVGSLGAAATSTPSAAPTAVATGPAATADPSAPAGPGTGSGPRPAGAAALEVDRASAVAGNVLAFSATGLPAGTQVSAVFDDGAAGAGPFLAGADGSLAGVITLPADTGAGTHELRLYGVAKPPSVSFAVQPAETTAEVTTPAAAEDDDTRAAWLFAGAAALVLLVAVARLGLRGWKGRRRAA</sequence>
<dbReference type="Proteomes" id="UP001499974">
    <property type="component" value="Unassembled WGS sequence"/>
</dbReference>
<keyword evidence="2" id="KW-1133">Transmembrane helix</keyword>
<keyword evidence="5" id="KW-1185">Reference proteome</keyword>
<dbReference type="Gene3D" id="2.60.40.230">
    <property type="entry name" value="Neocarzinostatin-like"/>
    <property type="match status" value="1"/>
</dbReference>
<dbReference type="EMBL" id="BAABKM010000001">
    <property type="protein sequence ID" value="GAA4693574.1"/>
    <property type="molecule type" value="Genomic_DNA"/>
</dbReference>
<evidence type="ECO:0000256" key="2">
    <source>
        <dbReference type="SAM" id="Phobius"/>
    </source>
</evidence>
<organism evidence="4 5">
    <name type="scientific">Nocardioides conyzicola</name>
    <dbReference type="NCBI Taxonomy" id="1651781"/>
    <lineage>
        <taxon>Bacteria</taxon>
        <taxon>Bacillati</taxon>
        <taxon>Actinomycetota</taxon>
        <taxon>Actinomycetes</taxon>
        <taxon>Propionibacteriales</taxon>
        <taxon>Nocardioidaceae</taxon>
        <taxon>Nocardioides</taxon>
    </lineage>
</organism>
<feature type="chain" id="PRO_5046887495" evidence="3">
    <location>
        <begin position="28"/>
        <end position="364"/>
    </location>
</feature>
<evidence type="ECO:0000313" key="5">
    <source>
        <dbReference type="Proteomes" id="UP001499974"/>
    </source>
</evidence>
<proteinExistence type="predicted"/>
<evidence type="ECO:0000256" key="3">
    <source>
        <dbReference type="SAM" id="SignalP"/>
    </source>
</evidence>
<keyword evidence="2" id="KW-0812">Transmembrane</keyword>
<evidence type="ECO:0000313" key="4">
    <source>
        <dbReference type="EMBL" id="GAA4693574.1"/>
    </source>
</evidence>
<name>A0ABP8WQ89_9ACTN</name>
<evidence type="ECO:0000256" key="1">
    <source>
        <dbReference type="SAM" id="MobiDB-lite"/>
    </source>
</evidence>
<gene>
    <name evidence="4" type="ORF">GCM10023349_06010</name>
</gene>
<reference evidence="5" key="1">
    <citation type="journal article" date="2019" name="Int. J. Syst. Evol. Microbiol.">
        <title>The Global Catalogue of Microorganisms (GCM) 10K type strain sequencing project: providing services to taxonomists for standard genome sequencing and annotation.</title>
        <authorList>
            <consortium name="The Broad Institute Genomics Platform"/>
            <consortium name="The Broad Institute Genome Sequencing Center for Infectious Disease"/>
            <person name="Wu L."/>
            <person name="Ma J."/>
        </authorList>
    </citation>
    <scope>NUCLEOTIDE SEQUENCE [LARGE SCALE GENOMIC DNA]</scope>
    <source>
        <strain evidence="5">JCM 18531</strain>
    </source>
</reference>
<accession>A0ABP8WQ89</accession>